<name>A0A8B4GZ08_9CORY</name>
<dbReference type="AlphaFoldDB" id="A0A8B4GZ08"/>
<dbReference type="EMBL" id="UARK01000001">
    <property type="protein sequence ID" value="SPW23750.1"/>
    <property type="molecule type" value="Genomic_DNA"/>
</dbReference>
<evidence type="ECO:0000256" key="3">
    <source>
        <dbReference type="ARBA" id="ARBA00022692"/>
    </source>
</evidence>
<evidence type="ECO:0000256" key="5">
    <source>
        <dbReference type="ARBA" id="ARBA00023136"/>
    </source>
</evidence>
<dbReference type="PANTHER" id="PTHR35007">
    <property type="entry name" value="INTEGRAL MEMBRANE PROTEIN-RELATED"/>
    <property type="match status" value="1"/>
</dbReference>
<proteinExistence type="predicted"/>
<evidence type="ECO:0000256" key="4">
    <source>
        <dbReference type="ARBA" id="ARBA00022989"/>
    </source>
</evidence>
<feature type="domain" description="Type II secretion system protein GspF" evidence="6">
    <location>
        <begin position="38"/>
        <end position="157"/>
    </location>
</feature>
<evidence type="ECO:0000313" key="8">
    <source>
        <dbReference type="Proteomes" id="UP000249886"/>
    </source>
</evidence>
<protein>
    <submittedName>
        <fullName evidence="7">Type II secretion system protein F domain-containing protein</fullName>
    </submittedName>
</protein>
<dbReference type="PANTHER" id="PTHR35007:SF3">
    <property type="entry name" value="POSSIBLE CONSERVED ALANINE RICH MEMBRANE PROTEIN"/>
    <property type="match status" value="1"/>
</dbReference>
<dbReference type="GO" id="GO:0005886">
    <property type="term" value="C:plasma membrane"/>
    <property type="evidence" value="ECO:0007669"/>
    <property type="project" value="UniProtKB-SubCell"/>
</dbReference>
<evidence type="ECO:0000256" key="2">
    <source>
        <dbReference type="ARBA" id="ARBA00022475"/>
    </source>
</evidence>
<comment type="caution">
    <text evidence="7">The sequence shown here is derived from an EMBL/GenBank/DDBJ whole genome shotgun (WGS) entry which is preliminary data.</text>
</comment>
<sequence length="172" mass="17736">MGSRCAAWARAGPAGRLYRWWLAKLAPTPNPLDTAADLELFVACVSAGLSPARAAAAVATTSSCVAWRSTASLLSLGVDVDRAWRELAQAPGLGELAALARSSHHSGAGLSNGCSRIAARLRDDGADHATAEAERAGVLIALPMTLCYLPAFFLLGLAPMVISLGTSILSSH</sequence>
<comment type="subcellular location">
    <subcellularLocation>
        <location evidence="1">Cell membrane</location>
        <topology evidence="1">Multi-pass membrane protein</topology>
    </subcellularLocation>
</comment>
<keyword evidence="2" id="KW-1003">Cell membrane</keyword>
<dbReference type="InterPro" id="IPR018076">
    <property type="entry name" value="T2SS_GspF_dom"/>
</dbReference>
<organism evidence="7 8">
    <name type="scientific">Corynebacterium matruchotii</name>
    <dbReference type="NCBI Taxonomy" id="43768"/>
    <lineage>
        <taxon>Bacteria</taxon>
        <taxon>Bacillati</taxon>
        <taxon>Actinomycetota</taxon>
        <taxon>Actinomycetes</taxon>
        <taxon>Mycobacteriales</taxon>
        <taxon>Corynebacteriaceae</taxon>
        <taxon>Corynebacterium</taxon>
    </lineage>
</organism>
<gene>
    <name evidence="7" type="primary">gspF</name>
    <name evidence="7" type="ORF">NCTC10254_00107</name>
</gene>
<evidence type="ECO:0000256" key="1">
    <source>
        <dbReference type="ARBA" id="ARBA00004651"/>
    </source>
</evidence>
<evidence type="ECO:0000259" key="6">
    <source>
        <dbReference type="Pfam" id="PF00482"/>
    </source>
</evidence>
<reference evidence="7 8" key="1">
    <citation type="submission" date="2018-06" db="EMBL/GenBank/DDBJ databases">
        <authorList>
            <consortium name="Pathogen Informatics"/>
            <person name="Doyle S."/>
        </authorList>
    </citation>
    <scope>NUCLEOTIDE SEQUENCE [LARGE SCALE GENOMIC DNA]</scope>
    <source>
        <strain evidence="7 8">NCTC10254</strain>
    </source>
</reference>
<dbReference type="Pfam" id="PF00482">
    <property type="entry name" value="T2SSF"/>
    <property type="match status" value="1"/>
</dbReference>
<dbReference type="Proteomes" id="UP000249886">
    <property type="component" value="Unassembled WGS sequence"/>
</dbReference>
<keyword evidence="4" id="KW-1133">Transmembrane helix</keyword>
<keyword evidence="5" id="KW-0472">Membrane</keyword>
<keyword evidence="3" id="KW-0812">Transmembrane</keyword>
<accession>A0A8B4GZ08</accession>
<evidence type="ECO:0000313" key="7">
    <source>
        <dbReference type="EMBL" id="SPW23750.1"/>
    </source>
</evidence>